<keyword evidence="3" id="KW-1185">Reference proteome</keyword>
<reference evidence="2 3" key="1">
    <citation type="submission" date="2021-06" db="EMBL/GenBank/DDBJ databases">
        <title>Caerostris extrusa draft genome.</title>
        <authorList>
            <person name="Kono N."/>
            <person name="Arakawa K."/>
        </authorList>
    </citation>
    <scope>NUCLEOTIDE SEQUENCE [LARGE SCALE GENOMIC DNA]</scope>
</reference>
<evidence type="ECO:0000256" key="1">
    <source>
        <dbReference type="SAM" id="MobiDB-lite"/>
    </source>
</evidence>
<feature type="region of interest" description="Disordered" evidence="1">
    <location>
        <begin position="124"/>
        <end position="148"/>
    </location>
</feature>
<organism evidence="2 3">
    <name type="scientific">Caerostris extrusa</name>
    <name type="common">Bark spider</name>
    <name type="synonym">Caerostris bankana</name>
    <dbReference type="NCBI Taxonomy" id="172846"/>
    <lineage>
        <taxon>Eukaryota</taxon>
        <taxon>Metazoa</taxon>
        <taxon>Ecdysozoa</taxon>
        <taxon>Arthropoda</taxon>
        <taxon>Chelicerata</taxon>
        <taxon>Arachnida</taxon>
        <taxon>Araneae</taxon>
        <taxon>Araneomorphae</taxon>
        <taxon>Entelegynae</taxon>
        <taxon>Araneoidea</taxon>
        <taxon>Araneidae</taxon>
        <taxon>Caerostris</taxon>
    </lineage>
</organism>
<gene>
    <name evidence="2" type="primary">X975_24698</name>
    <name evidence="2" type="ORF">CEXT_373811</name>
</gene>
<feature type="compositionally biased region" description="Polar residues" evidence="1">
    <location>
        <begin position="136"/>
        <end position="148"/>
    </location>
</feature>
<feature type="region of interest" description="Disordered" evidence="1">
    <location>
        <begin position="1"/>
        <end position="37"/>
    </location>
</feature>
<name>A0AAV4YGS5_CAEEX</name>
<accession>A0AAV4YGS5</accession>
<comment type="caution">
    <text evidence="2">The sequence shown here is derived from an EMBL/GenBank/DDBJ whole genome shotgun (WGS) entry which is preliminary data.</text>
</comment>
<sequence>MLSKLKGDQTKSRSGLRRKLKLFSKMTRSQPVSPYQRMENEVKKIKVCNVAADEKIQDKENIASMGNNEVKEKKKKRSWKRFRQAALTTCRYIGMGVAHMSPAGAYSSPDYNVDPKCWNRSFNSSYRPKNPPQPQTPHWTSNMMFSGW</sequence>
<dbReference type="Proteomes" id="UP001054945">
    <property type="component" value="Unassembled WGS sequence"/>
</dbReference>
<dbReference type="EMBL" id="BPLR01019246">
    <property type="protein sequence ID" value="GIZ05241.1"/>
    <property type="molecule type" value="Genomic_DNA"/>
</dbReference>
<evidence type="ECO:0000313" key="3">
    <source>
        <dbReference type="Proteomes" id="UP001054945"/>
    </source>
</evidence>
<dbReference type="AlphaFoldDB" id="A0AAV4YGS5"/>
<feature type="compositionally biased region" description="Basic and acidic residues" evidence="1">
    <location>
        <begin position="1"/>
        <end position="11"/>
    </location>
</feature>
<proteinExistence type="predicted"/>
<evidence type="ECO:0000313" key="2">
    <source>
        <dbReference type="EMBL" id="GIZ05241.1"/>
    </source>
</evidence>
<protein>
    <submittedName>
        <fullName evidence="2">Uncharacterized protein</fullName>
    </submittedName>
</protein>